<dbReference type="OrthoDB" id="10254930at2759"/>
<keyword evidence="4" id="KW-0175">Coiled coil</keyword>
<evidence type="ECO:0000313" key="9">
    <source>
        <dbReference type="EnsemblMetazoa" id="XP_008187178.1"/>
    </source>
</evidence>
<dbReference type="AlphaFoldDB" id="A0A8R2FBX2"/>
<dbReference type="InterPro" id="IPR029071">
    <property type="entry name" value="Ubiquitin-like_domsf"/>
</dbReference>
<dbReference type="KEGG" id="api:100162424"/>
<dbReference type="InterPro" id="IPR015940">
    <property type="entry name" value="UBA"/>
</dbReference>
<dbReference type="GO" id="GO:0032435">
    <property type="term" value="P:negative regulation of proteasomal ubiquitin-dependent protein catabolic process"/>
    <property type="evidence" value="ECO:0007669"/>
    <property type="project" value="TreeGrafter"/>
</dbReference>
<dbReference type="Gene3D" id="3.10.20.90">
    <property type="entry name" value="Phosphatidylinositol 3-kinase Catalytic Subunit, Chain A, domain 1"/>
    <property type="match status" value="1"/>
</dbReference>
<feature type="domain" description="UBX" evidence="7">
    <location>
        <begin position="231"/>
        <end position="309"/>
    </location>
</feature>
<evidence type="ECO:0000259" key="6">
    <source>
        <dbReference type="PROSITE" id="PS50030"/>
    </source>
</evidence>
<dbReference type="EnsemblMetazoa" id="XM_008188956.3">
    <property type="protein sequence ID" value="XP_008187178.1"/>
    <property type="gene ID" value="LOC100162424"/>
</dbReference>
<dbReference type="GO" id="GO:1903094">
    <property type="term" value="P:negative regulation of protein K48-linked deubiquitination"/>
    <property type="evidence" value="ECO:0007669"/>
    <property type="project" value="TreeGrafter"/>
</dbReference>
<dbReference type="GO" id="GO:0031397">
    <property type="term" value="P:negative regulation of protein ubiquitination"/>
    <property type="evidence" value="ECO:0007669"/>
    <property type="project" value="TreeGrafter"/>
</dbReference>
<evidence type="ECO:0000256" key="1">
    <source>
        <dbReference type="ARBA" id="ARBA00004496"/>
    </source>
</evidence>
<dbReference type="PROSITE" id="PS00028">
    <property type="entry name" value="ZINC_FINGER_C2H2_1"/>
    <property type="match status" value="1"/>
</dbReference>
<evidence type="ECO:0000259" key="7">
    <source>
        <dbReference type="PROSITE" id="PS50033"/>
    </source>
</evidence>
<evidence type="ECO:0000256" key="2">
    <source>
        <dbReference type="ARBA" id="ARBA00022490"/>
    </source>
</evidence>
<keyword evidence="3" id="KW-0863">Zinc-finger</keyword>
<dbReference type="Pfam" id="PF00789">
    <property type="entry name" value="UBX"/>
    <property type="match status" value="1"/>
</dbReference>
<comment type="subcellular location">
    <subcellularLocation>
        <location evidence="1">Cytoplasm</location>
    </subcellularLocation>
</comment>
<keyword evidence="3" id="KW-0862">Zinc</keyword>
<keyword evidence="2" id="KW-0963">Cytoplasm</keyword>
<keyword evidence="10" id="KW-1185">Reference proteome</keyword>
<dbReference type="PANTHER" id="PTHR46340">
    <property type="entry name" value="UBX DOMAIN-CONTAINING PROTEIN 1"/>
    <property type="match status" value="1"/>
</dbReference>
<feature type="compositionally biased region" description="Low complexity" evidence="5">
    <location>
        <begin position="48"/>
        <end position="64"/>
    </location>
</feature>
<dbReference type="RefSeq" id="XP_008187178.1">
    <property type="nucleotide sequence ID" value="XM_008188956.2"/>
</dbReference>
<dbReference type="GeneID" id="100162424"/>
<feature type="coiled-coil region" evidence="4">
    <location>
        <begin position="115"/>
        <end position="158"/>
    </location>
</feature>
<evidence type="ECO:0000256" key="3">
    <source>
        <dbReference type="PROSITE-ProRule" id="PRU00042"/>
    </source>
</evidence>
<dbReference type="InterPro" id="IPR013087">
    <property type="entry name" value="Znf_C2H2_type"/>
</dbReference>
<protein>
    <submittedName>
        <fullName evidence="9">Uncharacterized protein</fullName>
    </submittedName>
</protein>
<organism evidence="9 10">
    <name type="scientific">Acyrthosiphon pisum</name>
    <name type="common">Pea aphid</name>
    <dbReference type="NCBI Taxonomy" id="7029"/>
    <lineage>
        <taxon>Eukaryota</taxon>
        <taxon>Metazoa</taxon>
        <taxon>Ecdysozoa</taxon>
        <taxon>Arthropoda</taxon>
        <taxon>Hexapoda</taxon>
        <taxon>Insecta</taxon>
        <taxon>Pterygota</taxon>
        <taxon>Neoptera</taxon>
        <taxon>Paraneoptera</taxon>
        <taxon>Hemiptera</taxon>
        <taxon>Sternorrhyncha</taxon>
        <taxon>Aphidomorpha</taxon>
        <taxon>Aphidoidea</taxon>
        <taxon>Aphididae</taxon>
        <taxon>Macrosiphini</taxon>
        <taxon>Acyrthosiphon</taxon>
    </lineage>
</organism>
<feature type="domain" description="UBA" evidence="6">
    <location>
        <begin position="1"/>
        <end position="42"/>
    </location>
</feature>
<evidence type="ECO:0000259" key="8">
    <source>
        <dbReference type="PROSITE" id="PS50157"/>
    </source>
</evidence>
<feature type="region of interest" description="Disordered" evidence="5">
    <location>
        <begin position="42"/>
        <end position="64"/>
    </location>
</feature>
<dbReference type="InterPro" id="IPR001012">
    <property type="entry name" value="UBX_dom"/>
</dbReference>
<dbReference type="GO" id="GO:0005634">
    <property type="term" value="C:nucleus"/>
    <property type="evidence" value="ECO:0007669"/>
    <property type="project" value="TreeGrafter"/>
</dbReference>
<sequence length="310" mass="35373">MKYKETVQCFIDMGFEKAEVEKCISMSRIQGVEPAAESLLANNDDEMGPSTSQGGSTSNTNSETNTSYATVAKSYGCEECDKLFTDTTALEYHAIKSGHSCNFAGSTEEMKPLTDDDKIEQLKKLEERLKKNREECKAKEKEEELERKKIRIYSVKDKAATKKKLEDEDIKTMMDDIKRVKQEDKVTRDRVKAEIEADKLHVELLYLASEIGPLNCELPEDLKLAYHKQIKDYSKTKLKIRLTNGQIIVETFNVKEIMAGVRVYIELHRSDGDAPFGLMRRFPRKVFTCGDDEKSLEQLGLVPRADLILY</sequence>
<dbReference type="PANTHER" id="PTHR46340:SF1">
    <property type="entry name" value="UBX DOMAIN-CONTAINING PROTEIN 1"/>
    <property type="match status" value="1"/>
</dbReference>
<dbReference type="GO" id="GO:0005737">
    <property type="term" value="C:cytoplasm"/>
    <property type="evidence" value="ECO:0007669"/>
    <property type="project" value="UniProtKB-SubCell"/>
</dbReference>
<dbReference type="SMART" id="SM00166">
    <property type="entry name" value="UBX"/>
    <property type="match status" value="1"/>
</dbReference>
<evidence type="ECO:0000256" key="4">
    <source>
        <dbReference type="SAM" id="Coils"/>
    </source>
</evidence>
<dbReference type="PROSITE" id="PS50030">
    <property type="entry name" value="UBA"/>
    <property type="match status" value="1"/>
</dbReference>
<dbReference type="Proteomes" id="UP000007819">
    <property type="component" value="Chromosome X"/>
</dbReference>
<dbReference type="SUPFAM" id="SSF54236">
    <property type="entry name" value="Ubiquitin-like"/>
    <property type="match status" value="1"/>
</dbReference>
<reference evidence="10" key="1">
    <citation type="submission" date="2010-06" db="EMBL/GenBank/DDBJ databases">
        <authorList>
            <person name="Jiang H."/>
            <person name="Abraham K."/>
            <person name="Ali S."/>
            <person name="Alsbrooks S.L."/>
            <person name="Anim B.N."/>
            <person name="Anosike U.S."/>
            <person name="Attaway T."/>
            <person name="Bandaranaike D.P."/>
            <person name="Battles P.K."/>
            <person name="Bell S.N."/>
            <person name="Bell A.V."/>
            <person name="Beltran B."/>
            <person name="Bickham C."/>
            <person name="Bustamante Y."/>
            <person name="Caleb T."/>
            <person name="Canada A."/>
            <person name="Cardenas V."/>
            <person name="Carter K."/>
            <person name="Chacko J."/>
            <person name="Chandrabose M.N."/>
            <person name="Chavez D."/>
            <person name="Chavez A."/>
            <person name="Chen L."/>
            <person name="Chu H.-S."/>
            <person name="Claassen K.J."/>
            <person name="Cockrell R."/>
            <person name="Collins M."/>
            <person name="Cooper J.A."/>
            <person name="Cree A."/>
            <person name="Curry S.M."/>
            <person name="Da Y."/>
            <person name="Dao M.D."/>
            <person name="Das B."/>
            <person name="Davila M.-L."/>
            <person name="Davy-Carroll L."/>
            <person name="Denson S."/>
            <person name="Dinh H."/>
            <person name="Ebong V.E."/>
            <person name="Edwards J.R."/>
            <person name="Egan A."/>
            <person name="El-Daye J."/>
            <person name="Escobedo L."/>
            <person name="Fernandez S."/>
            <person name="Fernando P.R."/>
            <person name="Flagg N."/>
            <person name="Forbes L.D."/>
            <person name="Fowler R.G."/>
            <person name="Fu Q."/>
            <person name="Gabisi R.A."/>
            <person name="Ganer J."/>
            <person name="Garbino Pronczuk A."/>
            <person name="Garcia R.M."/>
            <person name="Garner T."/>
            <person name="Garrett T.E."/>
            <person name="Gonzalez D.A."/>
            <person name="Hamid H."/>
            <person name="Hawkins E.S."/>
            <person name="Hirani K."/>
            <person name="Hogues M.E."/>
            <person name="Hollins B."/>
            <person name="Hsiao C.-H."/>
            <person name="Jabil R."/>
            <person name="James M.L."/>
            <person name="Jhangiani S.N."/>
            <person name="Johnson B."/>
            <person name="Johnson Q."/>
            <person name="Joshi V."/>
            <person name="Kalu J.B."/>
            <person name="Kam C."/>
            <person name="Kashfia A."/>
            <person name="Keebler J."/>
            <person name="Kisamo H."/>
            <person name="Kovar C.L."/>
            <person name="Lago L.A."/>
            <person name="Lai C.-Y."/>
            <person name="Laidlaw J."/>
            <person name="Lara F."/>
            <person name="Le T.-K."/>
            <person name="Lee S.L."/>
            <person name="Legall F.H."/>
            <person name="Lemon S.J."/>
            <person name="Lewis L.R."/>
            <person name="Li B."/>
            <person name="Liu Y."/>
            <person name="Liu Y.-S."/>
            <person name="Lopez J."/>
            <person name="Lozado R.J."/>
            <person name="Lu J."/>
            <person name="Madu R.C."/>
            <person name="Maheshwari M."/>
            <person name="Maheshwari R."/>
            <person name="Malloy K."/>
            <person name="Martinez E."/>
            <person name="Mathew T."/>
            <person name="Mercado I.C."/>
            <person name="Mercado C."/>
            <person name="Meyer B."/>
            <person name="Montgomery K."/>
            <person name="Morgan M.B."/>
            <person name="Munidasa M."/>
            <person name="Nazareth L.V."/>
            <person name="Nelson J."/>
            <person name="Ng B.M."/>
            <person name="Nguyen N.B."/>
            <person name="Nguyen P.Q."/>
            <person name="Nguyen T."/>
            <person name="Obregon M."/>
            <person name="Okwuonu G.O."/>
            <person name="Onwere C.G."/>
            <person name="Orozco G."/>
            <person name="Parra A."/>
            <person name="Patel S."/>
            <person name="Patil S."/>
            <person name="Perez A."/>
            <person name="Perez Y."/>
            <person name="Pham C."/>
            <person name="Primus E.L."/>
            <person name="Pu L.-L."/>
            <person name="Puazo M."/>
            <person name="Qin X."/>
            <person name="Quiroz J.B."/>
            <person name="Reese J."/>
            <person name="Richards S."/>
            <person name="Rives C.M."/>
            <person name="Robberts R."/>
            <person name="Ruiz S.J."/>
            <person name="Ruiz M.J."/>
            <person name="Santibanez J."/>
            <person name="Schneider B.W."/>
            <person name="Sisson I."/>
            <person name="Smith M."/>
            <person name="Sodergren E."/>
            <person name="Song X.-Z."/>
            <person name="Song B.B."/>
            <person name="Summersgill H."/>
            <person name="Thelus R."/>
            <person name="Thornton R.D."/>
            <person name="Trejos Z.Y."/>
            <person name="Usmani K."/>
            <person name="Vattathil S."/>
            <person name="Villasana D."/>
            <person name="Walker D.L."/>
            <person name="Wang S."/>
            <person name="Wang K."/>
            <person name="White C.S."/>
            <person name="Williams A.C."/>
            <person name="Williamson J."/>
            <person name="Wilson K."/>
            <person name="Woghiren I.O."/>
            <person name="Woodworth J.R."/>
            <person name="Worley K.C."/>
            <person name="Wright R.A."/>
            <person name="Wu W."/>
            <person name="Young L."/>
            <person name="Zhang L."/>
            <person name="Zhang J."/>
            <person name="Zhu Y."/>
            <person name="Muzny D.M."/>
            <person name="Weinstock G."/>
            <person name="Gibbs R.A."/>
        </authorList>
    </citation>
    <scope>NUCLEOTIDE SEQUENCE [LARGE SCALE GENOMIC DNA]</scope>
    <source>
        <strain evidence="10">LSR1</strain>
    </source>
</reference>
<keyword evidence="3" id="KW-0479">Metal-binding</keyword>
<proteinExistence type="predicted"/>
<dbReference type="GO" id="GO:0036435">
    <property type="term" value="F:K48-linked polyubiquitin modification-dependent protein binding"/>
    <property type="evidence" value="ECO:0007669"/>
    <property type="project" value="TreeGrafter"/>
</dbReference>
<evidence type="ECO:0000313" key="10">
    <source>
        <dbReference type="Proteomes" id="UP000007819"/>
    </source>
</evidence>
<dbReference type="PROSITE" id="PS50157">
    <property type="entry name" value="ZINC_FINGER_C2H2_2"/>
    <property type="match status" value="1"/>
</dbReference>
<accession>A0A8R2FBX2</accession>
<evidence type="ECO:0000256" key="5">
    <source>
        <dbReference type="SAM" id="MobiDB-lite"/>
    </source>
</evidence>
<reference evidence="9" key="2">
    <citation type="submission" date="2022-06" db="UniProtKB">
        <authorList>
            <consortium name="EnsemblMetazoa"/>
        </authorList>
    </citation>
    <scope>IDENTIFICATION</scope>
</reference>
<dbReference type="GO" id="GO:0008270">
    <property type="term" value="F:zinc ion binding"/>
    <property type="evidence" value="ECO:0007669"/>
    <property type="project" value="UniProtKB-KW"/>
</dbReference>
<dbReference type="PROSITE" id="PS50033">
    <property type="entry name" value="UBX"/>
    <property type="match status" value="1"/>
</dbReference>
<name>A0A8R2FBX2_ACYPI</name>
<feature type="domain" description="C2H2-type" evidence="8">
    <location>
        <begin position="75"/>
        <end position="100"/>
    </location>
</feature>